<evidence type="ECO:0000256" key="4">
    <source>
        <dbReference type="PIRSR" id="PIRSR613078-2"/>
    </source>
</evidence>
<reference evidence="5" key="2">
    <citation type="submission" date="2020-09" db="EMBL/GenBank/DDBJ databases">
        <authorList>
            <person name="Sun Q."/>
            <person name="Zhou Y."/>
        </authorList>
    </citation>
    <scope>NUCLEOTIDE SEQUENCE</scope>
    <source>
        <strain evidence="5">CGMCC 1.16548</strain>
    </source>
</reference>
<keyword evidence="6" id="KW-1185">Reference proteome</keyword>
<dbReference type="InterPro" id="IPR001345">
    <property type="entry name" value="PG/BPGM_mutase_AS"/>
</dbReference>
<organism evidence="5 6">
    <name type="scientific">Pseudolysinimonas yzui</name>
    <dbReference type="NCBI Taxonomy" id="2708254"/>
    <lineage>
        <taxon>Bacteria</taxon>
        <taxon>Bacillati</taxon>
        <taxon>Actinomycetota</taxon>
        <taxon>Actinomycetes</taxon>
        <taxon>Micrococcales</taxon>
        <taxon>Microbacteriaceae</taxon>
        <taxon>Pseudolysinimonas</taxon>
    </lineage>
</organism>
<dbReference type="EMBL" id="BNAI01000001">
    <property type="protein sequence ID" value="GHF09491.1"/>
    <property type="molecule type" value="Genomic_DNA"/>
</dbReference>
<dbReference type="InterPro" id="IPR013078">
    <property type="entry name" value="His_Pase_superF_clade-1"/>
</dbReference>
<dbReference type="InterPro" id="IPR029033">
    <property type="entry name" value="His_PPase_superfam"/>
</dbReference>
<dbReference type="InterPro" id="IPR050275">
    <property type="entry name" value="PGM_Phosphatase"/>
</dbReference>
<keyword evidence="2" id="KW-0413">Isomerase</keyword>
<dbReference type="PROSITE" id="PS00175">
    <property type="entry name" value="PG_MUTASE"/>
    <property type="match status" value="1"/>
</dbReference>
<accession>A0A8J3GP23</accession>
<feature type="active site" description="Tele-phosphohistidine intermediate" evidence="3">
    <location>
        <position position="9"/>
    </location>
</feature>
<sequence>MTDLYLVRHGETEWNRQRRIQGLTDIPLNDTGREQARVTGMLLTRRPITRVVASPLGRARETAQIITAQLGLGDPELRDAFVERNYGAAEGLDFHEIDVLYPPGVEVPGRESREEVAARVIPALQALAAEYRGEAIVVVSHGGAIRAALMVAEPNRGFGPITNGSVHSFHVDGTDLKLVAFDDPIELAAIDPRAGDIDLQNAVEARDA</sequence>
<dbReference type="SMART" id="SM00855">
    <property type="entry name" value="PGAM"/>
    <property type="match status" value="1"/>
</dbReference>
<dbReference type="RefSeq" id="WP_191282053.1">
    <property type="nucleotide sequence ID" value="NZ_BNAI01000001.1"/>
</dbReference>
<evidence type="ECO:0000313" key="5">
    <source>
        <dbReference type="EMBL" id="GHF09491.1"/>
    </source>
</evidence>
<protein>
    <recommendedName>
        <fullName evidence="7">Histidine phosphatase family protein</fullName>
    </recommendedName>
</protein>
<dbReference type="Gene3D" id="3.40.50.1240">
    <property type="entry name" value="Phosphoglycerate mutase-like"/>
    <property type="match status" value="1"/>
</dbReference>
<evidence type="ECO:0000313" key="6">
    <source>
        <dbReference type="Proteomes" id="UP000617531"/>
    </source>
</evidence>
<reference evidence="5" key="1">
    <citation type="journal article" date="2014" name="Int. J. Syst. Evol. Microbiol.">
        <title>Complete genome sequence of Corynebacterium casei LMG S-19264T (=DSM 44701T), isolated from a smear-ripened cheese.</title>
        <authorList>
            <consortium name="US DOE Joint Genome Institute (JGI-PGF)"/>
            <person name="Walter F."/>
            <person name="Albersmeier A."/>
            <person name="Kalinowski J."/>
            <person name="Ruckert C."/>
        </authorList>
    </citation>
    <scope>NUCLEOTIDE SEQUENCE</scope>
    <source>
        <strain evidence="5">CGMCC 1.16548</strain>
    </source>
</reference>
<evidence type="ECO:0000256" key="1">
    <source>
        <dbReference type="ARBA" id="ARBA00023152"/>
    </source>
</evidence>
<feature type="binding site" evidence="4">
    <location>
        <begin position="83"/>
        <end position="86"/>
    </location>
    <ligand>
        <name>substrate</name>
    </ligand>
</feature>
<feature type="binding site" evidence="4">
    <location>
        <begin position="8"/>
        <end position="15"/>
    </location>
    <ligand>
        <name>substrate</name>
    </ligand>
</feature>
<evidence type="ECO:0008006" key="7">
    <source>
        <dbReference type="Google" id="ProtNLM"/>
    </source>
</evidence>
<dbReference type="CDD" id="cd07067">
    <property type="entry name" value="HP_PGM_like"/>
    <property type="match status" value="1"/>
</dbReference>
<dbReference type="GO" id="GO:0016791">
    <property type="term" value="F:phosphatase activity"/>
    <property type="evidence" value="ECO:0007669"/>
    <property type="project" value="TreeGrafter"/>
</dbReference>
<dbReference type="Pfam" id="PF00300">
    <property type="entry name" value="His_Phos_1"/>
    <property type="match status" value="1"/>
</dbReference>
<dbReference type="PANTHER" id="PTHR48100">
    <property type="entry name" value="BROAD-SPECIFICITY PHOSPHATASE YOR283W-RELATED"/>
    <property type="match status" value="1"/>
</dbReference>
<evidence type="ECO:0000256" key="2">
    <source>
        <dbReference type="ARBA" id="ARBA00023235"/>
    </source>
</evidence>
<name>A0A8J3GP23_9MICO</name>
<gene>
    <name evidence="5" type="ORF">GCM10011600_08130</name>
</gene>
<comment type="caution">
    <text evidence="5">The sequence shown here is derived from an EMBL/GenBank/DDBJ whole genome shotgun (WGS) entry which is preliminary data.</text>
</comment>
<feature type="active site" description="Proton donor/acceptor" evidence="3">
    <location>
        <position position="83"/>
    </location>
</feature>
<proteinExistence type="predicted"/>
<dbReference type="SUPFAM" id="SSF53254">
    <property type="entry name" value="Phosphoglycerate mutase-like"/>
    <property type="match status" value="1"/>
</dbReference>
<keyword evidence="1" id="KW-0324">Glycolysis</keyword>
<dbReference type="AlphaFoldDB" id="A0A8J3GP23"/>
<evidence type="ECO:0000256" key="3">
    <source>
        <dbReference type="PIRSR" id="PIRSR613078-1"/>
    </source>
</evidence>
<dbReference type="PANTHER" id="PTHR48100:SF1">
    <property type="entry name" value="HISTIDINE PHOSPHATASE FAMILY PROTEIN-RELATED"/>
    <property type="match status" value="1"/>
</dbReference>
<feature type="binding site" evidence="4">
    <location>
        <position position="58"/>
    </location>
    <ligand>
        <name>substrate</name>
    </ligand>
</feature>
<dbReference type="GO" id="GO:0005737">
    <property type="term" value="C:cytoplasm"/>
    <property type="evidence" value="ECO:0007669"/>
    <property type="project" value="TreeGrafter"/>
</dbReference>
<dbReference type="Proteomes" id="UP000617531">
    <property type="component" value="Unassembled WGS sequence"/>
</dbReference>